<dbReference type="Pfam" id="PF14559">
    <property type="entry name" value="TPR_19"/>
    <property type="match status" value="1"/>
</dbReference>
<dbReference type="InParanoid" id="S0ETD0"/>
<feature type="repeat" description="TPR" evidence="3">
    <location>
        <begin position="7"/>
        <end position="40"/>
    </location>
</feature>
<protein>
    <submittedName>
        <fullName evidence="4">Tetratricopeptide repeat./TPR repeat</fullName>
    </submittedName>
</protein>
<dbReference type="InterPro" id="IPR051685">
    <property type="entry name" value="Ycf3/AcsC/BcsC/TPR_MFPF"/>
</dbReference>
<proteinExistence type="predicted"/>
<dbReference type="SUPFAM" id="SSF48452">
    <property type="entry name" value="TPR-like"/>
    <property type="match status" value="1"/>
</dbReference>
<keyword evidence="5" id="KW-1185">Reference proteome</keyword>
<dbReference type="PATRIC" id="fig|1303518.3.peg.882"/>
<feature type="repeat" description="TPR" evidence="3">
    <location>
        <begin position="75"/>
        <end position="108"/>
    </location>
</feature>
<dbReference type="RefSeq" id="WP_016482250.1">
    <property type="nucleotide sequence ID" value="NC_021487.1"/>
</dbReference>
<dbReference type="eggNOG" id="COG0457">
    <property type="taxonomic scope" value="Bacteria"/>
</dbReference>
<dbReference type="STRING" id="454171.CP488_00282"/>
<dbReference type="AlphaFoldDB" id="S0ETD0"/>
<dbReference type="InterPro" id="IPR011990">
    <property type="entry name" value="TPR-like_helical_dom_sf"/>
</dbReference>
<dbReference type="EMBL" id="HF951689">
    <property type="protein sequence ID" value="CCW34696.1"/>
    <property type="molecule type" value="Genomic_DNA"/>
</dbReference>
<dbReference type="PROSITE" id="PS50005">
    <property type="entry name" value="TPR"/>
    <property type="match status" value="3"/>
</dbReference>
<sequence>MTMSCLENSILERGIAYKNEGQYDEAVAAFKEVLEKDPNSCDAHHQLGLVYGFTGLFDESLEELQKAVQLAAERVDIRLDLALTYSMLGMYDEATAEFQEVLRLDPNNKRATDSLKFIKEMLG</sequence>
<dbReference type="Proteomes" id="UP000014227">
    <property type="component" value="Chromosome I"/>
</dbReference>
<gene>
    <name evidence="4" type="ORF">CCALI_00873</name>
</gene>
<evidence type="ECO:0000313" key="4">
    <source>
        <dbReference type="EMBL" id="CCW34696.1"/>
    </source>
</evidence>
<keyword evidence="1" id="KW-0677">Repeat</keyword>
<dbReference type="HOGENOM" id="CLU_1785936_0_0_0"/>
<dbReference type="Gene3D" id="1.25.40.10">
    <property type="entry name" value="Tetratricopeptide repeat domain"/>
    <property type="match status" value="1"/>
</dbReference>
<dbReference type="SMART" id="SM00028">
    <property type="entry name" value="TPR"/>
    <property type="match status" value="3"/>
</dbReference>
<keyword evidence="2 3" id="KW-0802">TPR repeat</keyword>
<dbReference type="KEGG" id="ccz:CCALI_00873"/>
<evidence type="ECO:0000256" key="2">
    <source>
        <dbReference type="ARBA" id="ARBA00022803"/>
    </source>
</evidence>
<dbReference type="InterPro" id="IPR019734">
    <property type="entry name" value="TPR_rpt"/>
</dbReference>
<dbReference type="Pfam" id="PF13414">
    <property type="entry name" value="TPR_11"/>
    <property type="match status" value="1"/>
</dbReference>
<evidence type="ECO:0000256" key="3">
    <source>
        <dbReference type="PROSITE-ProRule" id="PRU00339"/>
    </source>
</evidence>
<dbReference type="PROSITE" id="PS50293">
    <property type="entry name" value="TPR_REGION"/>
    <property type="match status" value="2"/>
</dbReference>
<name>S0ETD0_CHTCT</name>
<reference evidence="5" key="1">
    <citation type="submission" date="2013-03" db="EMBL/GenBank/DDBJ databases">
        <title>Genome sequence of Chthonomonas calidirosea, the first sequenced genome from the Armatimonadetes phylum (formally candidate division OP10).</title>
        <authorList>
            <person name="Lee K.C.Y."/>
            <person name="Morgan X.C."/>
            <person name="Dunfield P.F."/>
            <person name="Tamas I."/>
            <person name="Houghton K.M."/>
            <person name="Vyssotski M."/>
            <person name="Ryan J.L.J."/>
            <person name="Lagutin K."/>
            <person name="McDonald I.R."/>
            <person name="Stott M.B."/>
        </authorList>
    </citation>
    <scope>NUCLEOTIDE SEQUENCE [LARGE SCALE GENOMIC DNA]</scope>
    <source>
        <strain evidence="5">DSM 23976 / ICMP 18418 / T49</strain>
    </source>
</reference>
<evidence type="ECO:0000256" key="1">
    <source>
        <dbReference type="ARBA" id="ARBA00022737"/>
    </source>
</evidence>
<dbReference type="PANTHER" id="PTHR44943">
    <property type="entry name" value="CELLULOSE SYNTHASE OPERON PROTEIN C"/>
    <property type="match status" value="1"/>
</dbReference>
<accession>S0ETD0</accession>
<dbReference type="PANTHER" id="PTHR44943:SF8">
    <property type="entry name" value="TPR REPEAT-CONTAINING PROTEIN MJ0263"/>
    <property type="match status" value="1"/>
</dbReference>
<evidence type="ECO:0000313" key="5">
    <source>
        <dbReference type="Proteomes" id="UP000014227"/>
    </source>
</evidence>
<organism evidence="4 5">
    <name type="scientific">Chthonomonas calidirosea (strain DSM 23976 / ICMP 18418 / T49)</name>
    <dbReference type="NCBI Taxonomy" id="1303518"/>
    <lineage>
        <taxon>Bacteria</taxon>
        <taxon>Bacillati</taxon>
        <taxon>Armatimonadota</taxon>
        <taxon>Chthonomonadia</taxon>
        <taxon>Chthonomonadales</taxon>
        <taxon>Chthonomonadaceae</taxon>
        <taxon>Chthonomonas</taxon>
    </lineage>
</organism>
<feature type="repeat" description="TPR" evidence="3">
    <location>
        <begin position="41"/>
        <end position="74"/>
    </location>
</feature>